<feature type="domain" description="BTB" evidence="3">
    <location>
        <begin position="124"/>
        <end position="197"/>
    </location>
</feature>
<comment type="caution">
    <text evidence="4">The sequence shown here is derived from an EMBL/GenBank/DDBJ whole genome shotgun (WGS) entry which is preliminary data.</text>
</comment>
<dbReference type="Pfam" id="PF08005">
    <property type="entry name" value="PHR"/>
    <property type="match status" value="1"/>
</dbReference>
<accession>A0A813ZQS4</accession>
<dbReference type="Pfam" id="PF07707">
    <property type="entry name" value="BACK"/>
    <property type="match status" value="1"/>
</dbReference>
<sequence length="548" mass="62978">TWNNKFIENKQQQQQEKEKVLLKFMSKNNQHENKFQMLKCKNCVTSSSSNQVAHKNDQVYNDYENMDQQQEILKANNFSKLRNNSTVQNFEPNLVDQQQTANTPNKASCIIDRLNFLYLNENLADVYFFVGKQNDQIERIPAHKLVLSIGSPVFMAMFYGTGSQMQSNKEIEIPDADPISFKNMLKYLYTDELHIEPDSVMNTLYISKKYAIEALERECVDFLKNNLRPENAFMLLEQALLFDESKLAESCLTLIDRNSVDSFSSECFLDIDRKTLILILKRDSLGIREFKLFYYVLKWAQHQCVKQNLLPVDKKNQKVVLGDAINLIRFSLMTKEEFAIAMNDENSRIIDDKSIVDLFINLTLTNSENSYSYVPKILSFNDTPRNCLGGKEQIINRFSQIESRWGYSGTSDRVRFSVNQKIYVLGFGLYGSIYGKCEYQAIIQLIHFDSCKTCAQNSTNFFCDGTKSTFAVYFKEPVQILADTDYIASATLKGPDSYYGTKGLRNITHEVSTGIKLTFNFQYASGNNNGTSVEDGQIPEIIFLYSCS</sequence>
<evidence type="ECO:0000313" key="4">
    <source>
        <dbReference type="EMBL" id="CAF0902528.1"/>
    </source>
</evidence>
<dbReference type="Proteomes" id="UP000663879">
    <property type="component" value="Unassembled WGS sequence"/>
</dbReference>
<dbReference type="AlphaFoldDB" id="A0A813ZQS4"/>
<dbReference type="Gene3D" id="2.60.120.820">
    <property type="entry name" value="PHR domain"/>
    <property type="match status" value="1"/>
</dbReference>
<dbReference type="PANTHER" id="PTHR45774:SF3">
    <property type="entry name" value="BTB (POZ) DOMAIN-CONTAINING 2B-RELATED"/>
    <property type="match status" value="1"/>
</dbReference>
<evidence type="ECO:0000256" key="2">
    <source>
        <dbReference type="ARBA" id="ARBA00022490"/>
    </source>
</evidence>
<dbReference type="OrthoDB" id="636773at2759"/>
<dbReference type="GO" id="GO:0000932">
    <property type="term" value="C:P-body"/>
    <property type="evidence" value="ECO:0007669"/>
    <property type="project" value="TreeGrafter"/>
</dbReference>
<dbReference type="Gene3D" id="3.30.710.10">
    <property type="entry name" value="Potassium Channel Kv1.1, Chain A"/>
    <property type="match status" value="1"/>
</dbReference>
<evidence type="ECO:0000256" key="1">
    <source>
        <dbReference type="ARBA" id="ARBA00004496"/>
    </source>
</evidence>
<dbReference type="Pfam" id="PF00651">
    <property type="entry name" value="BTB"/>
    <property type="match status" value="1"/>
</dbReference>
<dbReference type="PROSITE" id="PS50097">
    <property type="entry name" value="BTB"/>
    <property type="match status" value="1"/>
</dbReference>
<reference evidence="4" key="1">
    <citation type="submission" date="2021-02" db="EMBL/GenBank/DDBJ databases">
        <authorList>
            <person name="Nowell W R."/>
        </authorList>
    </citation>
    <scope>NUCLEOTIDE SEQUENCE</scope>
    <source>
        <strain evidence="4">Ploen Becks lab</strain>
    </source>
</reference>
<proteinExistence type="predicted"/>
<evidence type="ECO:0000313" key="5">
    <source>
        <dbReference type="Proteomes" id="UP000663879"/>
    </source>
</evidence>
<dbReference type="SMART" id="SM00225">
    <property type="entry name" value="BTB"/>
    <property type="match status" value="1"/>
</dbReference>
<keyword evidence="5" id="KW-1185">Reference proteome</keyword>
<dbReference type="InterPro" id="IPR000210">
    <property type="entry name" value="BTB/POZ_dom"/>
</dbReference>
<dbReference type="EMBL" id="CAJNOC010001948">
    <property type="protein sequence ID" value="CAF0902528.1"/>
    <property type="molecule type" value="Genomic_DNA"/>
</dbReference>
<gene>
    <name evidence="4" type="ORF">OXX778_LOCUS11472</name>
</gene>
<dbReference type="SUPFAM" id="SSF54695">
    <property type="entry name" value="POZ domain"/>
    <property type="match status" value="1"/>
</dbReference>
<dbReference type="SMART" id="SM00875">
    <property type="entry name" value="BACK"/>
    <property type="match status" value="1"/>
</dbReference>
<evidence type="ECO:0000259" key="3">
    <source>
        <dbReference type="PROSITE" id="PS50097"/>
    </source>
</evidence>
<dbReference type="PANTHER" id="PTHR45774">
    <property type="entry name" value="BTB/POZ DOMAIN-CONTAINING"/>
    <property type="match status" value="1"/>
</dbReference>
<name>A0A813ZQS4_9BILA</name>
<dbReference type="InterPro" id="IPR011705">
    <property type="entry name" value="BACK"/>
</dbReference>
<comment type="subcellular location">
    <subcellularLocation>
        <location evidence="1">Cytoplasm</location>
    </subcellularLocation>
</comment>
<dbReference type="GO" id="GO:0022008">
    <property type="term" value="P:neurogenesis"/>
    <property type="evidence" value="ECO:0007669"/>
    <property type="project" value="TreeGrafter"/>
</dbReference>
<dbReference type="InterPro" id="IPR038648">
    <property type="entry name" value="PHR_sf"/>
</dbReference>
<organism evidence="4 5">
    <name type="scientific">Brachionus calyciflorus</name>
    <dbReference type="NCBI Taxonomy" id="104777"/>
    <lineage>
        <taxon>Eukaryota</taxon>
        <taxon>Metazoa</taxon>
        <taxon>Spiralia</taxon>
        <taxon>Gnathifera</taxon>
        <taxon>Rotifera</taxon>
        <taxon>Eurotatoria</taxon>
        <taxon>Monogononta</taxon>
        <taxon>Pseudotrocha</taxon>
        <taxon>Ploima</taxon>
        <taxon>Brachionidae</taxon>
        <taxon>Brachionus</taxon>
    </lineage>
</organism>
<protein>
    <recommendedName>
        <fullName evidence="3">BTB domain-containing protein</fullName>
    </recommendedName>
</protein>
<dbReference type="InterPro" id="IPR012983">
    <property type="entry name" value="PHR"/>
</dbReference>
<dbReference type="GO" id="GO:0005829">
    <property type="term" value="C:cytosol"/>
    <property type="evidence" value="ECO:0007669"/>
    <property type="project" value="TreeGrafter"/>
</dbReference>
<keyword evidence="2" id="KW-0963">Cytoplasm</keyword>
<feature type="non-terminal residue" evidence="4">
    <location>
        <position position="1"/>
    </location>
</feature>
<dbReference type="InterPro" id="IPR011333">
    <property type="entry name" value="SKP1/BTB/POZ_sf"/>
</dbReference>
<dbReference type="Gene3D" id="1.25.40.420">
    <property type="match status" value="1"/>
</dbReference>